<gene>
    <name evidence="10" type="ORF">SAMN05443574_101368</name>
</gene>
<dbReference type="InterPro" id="IPR005467">
    <property type="entry name" value="His_kinase_dom"/>
</dbReference>
<dbReference type="EC" id="2.7.13.3" evidence="2"/>
<dbReference type="AlphaFoldDB" id="A0A1H2QT18"/>
<dbReference type="SUPFAM" id="SSF52172">
    <property type="entry name" value="CheY-like"/>
    <property type="match status" value="1"/>
</dbReference>
<comment type="caution">
    <text evidence="7">Lacks conserved residue(s) required for the propagation of feature annotation.</text>
</comment>
<dbReference type="SMART" id="SM00387">
    <property type="entry name" value="HATPase_c"/>
    <property type="match status" value="1"/>
</dbReference>
<dbReference type="CDD" id="cd00075">
    <property type="entry name" value="HATPase"/>
    <property type="match status" value="1"/>
</dbReference>
<dbReference type="SUPFAM" id="SSF47384">
    <property type="entry name" value="Homodimeric domain of signal transducing histidine kinase"/>
    <property type="match status" value="1"/>
</dbReference>
<dbReference type="InterPro" id="IPR050736">
    <property type="entry name" value="Sensor_HK_Regulatory"/>
</dbReference>
<dbReference type="Pfam" id="PF08448">
    <property type="entry name" value="PAS_4"/>
    <property type="match status" value="1"/>
</dbReference>
<dbReference type="Gene3D" id="1.10.287.130">
    <property type="match status" value="1"/>
</dbReference>
<dbReference type="CDD" id="cd00130">
    <property type="entry name" value="PAS"/>
    <property type="match status" value="1"/>
</dbReference>
<dbReference type="InterPro" id="IPR000014">
    <property type="entry name" value="PAS"/>
</dbReference>
<dbReference type="Gene3D" id="3.30.565.10">
    <property type="entry name" value="Histidine kinase-like ATPase, C-terminal domain"/>
    <property type="match status" value="1"/>
</dbReference>
<dbReference type="STRING" id="28442.SAMN05443574_101368"/>
<dbReference type="PANTHER" id="PTHR43711:SF1">
    <property type="entry name" value="HISTIDINE KINASE 1"/>
    <property type="match status" value="1"/>
</dbReference>
<dbReference type="RefSeq" id="WP_004518586.1">
    <property type="nucleotide sequence ID" value="NZ_FNOF01000001.1"/>
</dbReference>
<feature type="domain" description="Response regulatory" evidence="9">
    <location>
        <begin position="21"/>
        <end position="137"/>
    </location>
</feature>
<dbReference type="CDD" id="cd00082">
    <property type="entry name" value="HisKA"/>
    <property type="match status" value="1"/>
</dbReference>
<sequence length="641" mass="71513">MDTPVAASNRHGGDGAAERLRVLYVDSDCDDITAVKETLSGSADEFTVTVCESASAALDALDDASFNCVVSEYRLPDQDGVKLLRAVRDRSPDLPFLLFTDDGDESVASNAISVGVTDYVTKTPLSEQTELLRQRITSAVARYQEEADILDRMTDAFFALNEDWEFTYANERGRRVIGRAMGVDGDTTGLLGRNLWEAIPSVEGTEFSKQYRQAMTQQEPTSFEAYFEPLQTWFEVSVYPSSTGISVYFRDITKRHKHEKEIRSRERTLREIYRVISRKDLVFEEKVGRLLEIGQDVLGTDTAALSHIDGDRYVFEVVYDPTGATEAGDAVPLDATNCERAVVEEQTLVLADIAEDRPDLAERAGYTEMGVSCYLGTPVIVDGSVYGTFCFYGTEPRESFSEWEVTLVELMGNWVSYEQERERREQELTRERNRLEDFASVVSHDLRNPLNVAFGRLTLVDEEYDGDPEHIESLRRSLERMDELIDDVLALARGGHKVIDATETSLDDIITAAWDTVESSDATLEWGDTDAEITGDQTRLQQLFENLFRNAVEHSDGPVTVRVGTLSNERGFYVADDGPGIPEDERDKVFERGYTTSDEGTGFGLAIVSEIVDAHGARITVSESEAGGTRFDVIGIQVDRL</sequence>
<dbReference type="Pfam" id="PF00512">
    <property type="entry name" value="HisKA"/>
    <property type="match status" value="1"/>
</dbReference>
<dbReference type="InterPro" id="IPR003661">
    <property type="entry name" value="HisK_dim/P_dom"/>
</dbReference>
<evidence type="ECO:0000313" key="11">
    <source>
        <dbReference type="Proteomes" id="UP000182573"/>
    </source>
</evidence>
<dbReference type="Pfam" id="PF01590">
    <property type="entry name" value="GAF"/>
    <property type="match status" value="1"/>
</dbReference>
<evidence type="ECO:0000256" key="1">
    <source>
        <dbReference type="ARBA" id="ARBA00000085"/>
    </source>
</evidence>
<dbReference type="SUPFAM" id="SSF55785">
    <property type="entry name" value="PYP-like sensor domain (PAS domain)"/>
    <property type="match status" value="1"/>
</dbReference>
<dbReference type="InterPro" id="IPR013656">
    <property type="entry name" value="PAS_4"/>
</dbReference>
<dbReference type="GO" id="GO:0000155">
    <property type="term" value="F:phosphorelay sensor kinase activity"/>
    <property type="evidence" value="ECO:0007669"/>
    <property type="project" value="InterPro"/>
</dbReference>
<dbReference type="PROSITE" id="PS50109">
    <property type="entry name" value="HIS_KIN"/>
    <property type="match status" value="1"/>
</dbReference>
<dbReference type="EMBL" id="FNOF01000001">
    <property type="protein sequence ID" value="SDW10323.1"/>
    <property type="molecule type" value="Genomic_DNA"/>
</dbReference>
<proteinExistence type="predicted"/>
<dbReference type="SMART" id="SM00388">
    <property type="entry name" value="HisKA"/>
    <property type="match status" value="1"/>
</dbReference>
<evidence type="ECO:0000256" key="7">
    <source>
        <dbReference type="PROSITE-ProRule" id="PRU00169"/>
    </source>
</evidence>
<dbReference type="PRINTS" id="PR00344">
    <property type="entry name" value="BCTRLSENSOR"/>
</dbReference>
<evidence type="ECO:0000256" key="2">
    <source>
        <dbReference type="ARBA" id="ARBA00012438"/>
    </source>
</evidence>
<keyword evidence="4" id="KW-0808">Transferase</keyword>
<dbReference type="CDD" id="cd00156">
    <property type="entry name" value="REC"/>
    <property type="match status" value="1"/>
</dbReference>
<name>A0A1H2QT18_HALVA</name>
<comment type="catalytic activity">
    <reaction evidence="1">
        <text>ATP + protein L-histidine = ADP + protein N-phospho-L-histidine.</text>
        <dbReference type="EC" id="2.7.13.3"/>
    </reaction>
</comment>
<dbReference type="PANTHER" id="PTHR43711">
    <property type="entry name" value="TWO-COMPONENT HISTIDINE KINASE"/>
    <property type="match status" value="1"/>
</dbReference>
<dbReference type="Pfam" id="PF00072">
    <property type="entry name" value="Response_reg"/>
    <property type="match status" value="1"/>
</dbReference>
<feature type="domain" description="Histidine kinase" evidence="8">
    <location>
        <begin position="441"/>
        <end position="633"/>
    </location>
</feature>
<evidence type="ECO:0000256" key="3">
    <source>
        <dbReference type="ARBA" id="ARBA00022553"/>
    </source>
</evidence>
<keyword evidence="5 10" id="KW-0418">Kinase</keyword>
<organism evidence="10 11">
    <name type="scientific">Haloarcula vallismortis</name>
    <name type="common">Halobacterium vallismortis</name>
    <dbReference type="NCBI Taxonomy" id="28442"/>
    <lineage>
        <taxon>Archaea</taxon>
        <taxon>Methanobacteriati</taxon>
        <taxon>Methanobacteriota</taxon>
        <taxon>Stenosarchaea group</taxon>
        <taxon>Halobacteria</taxon>
        <taxon>Halobacteriales</taxon>
        <taxon>Haloarculaceae</taxon>
        <taxon>Haloarcula</taxon>
    </lineage>
</organism>
<dbReference type="InterPro" id="IPR004358">
    <property type="entry name" value="Sig_transdc_His_kin-like_C"/>
</dbReference>
<dbReference type="Proteomes" id="UP000182573">
    <property type="component" value="Unassembled WGS sequence"/>
</dbReference>
<dbReference type="InterPro" id="IPR011006">
    <property type="entry name" value="CheY-like_superfamily"/>
</dbReference>
<dbReference type="Pfam" id="PF02518">
    <property type="entry name" value="HATPase_c"/>
    <property type="match status" value="1"/>
</dbReference>
<protein>
    <recommendedName>
        <fullName evidence="2">histidine kinase</fullName>
        <ecNumber evidence="2">2.7.13.3</ecNumber>
    </recommendedName>
</protein>
<evidence type="ECO:0000256" key="6">
    <source>
        <dbReference type="ARBA" id="ARBA00023012"/>
    </source>
</evidence>
<evidence type="ECO:0000259" key="8">
    <source>
        <dbReference type="PROSITE" id="PS50109"/>
    </source>
</evidence>
<evidence type="ECO:0000256" key="5">
    <source>
        <dbReference type="ARBA" id="ARBA00022777"/>
    </source>
</evidence>
<evidence type="ECO:0000259" key="9">
    <source>
        <dbReference type="PROSITE" id="PS50110"/>
    </source>
</evidence>
<dbReference type="SUPFAM" id="SSF55781">
    <property type="entry name" value="GAF domain-like"/>
    <property type="match status" value="1"/>
</dbReference>
<dbReference type="SMART" id="SM00448">
    <property type="entry name" value="REC"/>
    <property type="match status" value="1"/>
</dbReference>
<evidence type="ECO:0000256" key="4">
    <source>
        <dbReference type="ARBA" id="ARBA00022679"/>
    </source>
</evidence>
<dbReference type="InterPro" id="IPR035965">
    <property type="entry name" value="PAS-like_dom_sf"/>
</dbReference>
<evidence type="ECO:0000313" key="10">
    <source>
        <dbReference type="EMBL" id="SDW10323.1"/>
    </source>
</evidence>
<dbReference type="Gene3D" id="3.40.50.2300">
    <property type="match status" value="1"/>
</dbReference>
<dbReference type="SUPFAM" id="SSF55874">
    <property type="entry name" value="ATPase domain of HSP90 chaperone/DNA topoisomerase II/histidine kinase"/>
    <property type="match status" value="1"/>
</dbReference>
<dbReference type="Gene3D" id="3.30.450.20">
    <property type="entry name" value="PAS domain"/>
    <property type="match status" value="1"/>
</dbReference>
<dbReference type="InterPro" id="IPR001789">
    <property type="entry name" value="Sig_transdc_resp-reg_receiver"/>
</dbReference>
<dbReference type="SMART" id="SM00065">
    <property type="entry name" value="GAF"/>
    <property type="match status" value="1"/>
</dbReference>
<reference evidence="10 11" key="1">
    <citation type="submission" date="2016-10" db="EMBL/GenBank/DDBJ databases">
        <authorList>
            <person name="de Groot N.N."/>
        </authorList>
    </citation>
    <scope>NUCLEOTIDE SEQUENCE [LARGE SCALE GENOMIC DNA]</scope>
    <source>
        <strain evidence="10 11">DSM 3756</strain>
    </source>
</reference>
<dbReference type="InterPro" id="IPR036890">
    <property type="entry name" value="HATPase_C_sf"/>
</dbReference>
<dbReference type="Gene3D" id="3.30.450.40">
    <property type="match status" value="1"/>
</dbReference>
<dbReference type="InterPro" id="IPR029016">
    <property type="entry name" value="GAF-like_dom_sf"/>
</dbReference>
<dbReference type="PROSITE" id="PS50110">
    <property type="entry name" value="RESPONSE_REGULATORY"/>
    <property type="match status" value="1"/>
</dbReference>
<dbReference type="InterPro" id="IPR003594">
    <property type="entry name" value="HATPase_dom"/>
</dbReference>
<dbReference type="InterPro" id="IPR003018">
    <property type="entry name" value="GAF"/>
</dbReference>
<keyword evidence="6" id="KW-0902">Two-component regulatory system</keyword>
<dbReference type="InterPro" id="IPR036097">
    <property type="entry name" value="HisK_dim/P_sf"/>
</dbReference>
<accession>A0A1H2QT18</accession>
<keyword evidence="3" id="KW-0597">Phosphoprotein</keyword>